<sequence>MNQGSGIESYVRNPRLLVDLILEVVDLFGNGQDELATTVMETQLREVAKAIDNLDKVGIAIPDALRAEKTRLAAALAIQAEAMQALSLLTDELDEIVRNLKSRLGNEEQTTEKKPRKKRSRSTKTDNATLRQLMIEALQHLGGSSQKNEVLKYMEQKLQGKLLPGDLEWRDSCKSAVWENNACWERYKMIEDGILKNGSPRGIWELSEEHQ</sequence>
<proteinExistence type="predicted"/>
<dbReference type="RefSeq" id="WP_017842562.1">
    <property type="nucleotide sequence ID" value="NZ_CP035467.1"/>
</dbReference>
<dbReference type="OrthoDB" id="9815437at2"/>
<protein>
    <recommendedName>
        <fullName evidence="4">Restriction system protein Mrr-like N-terminal domain-containing protein</fullName>
    </recommendedName>
</protein>
<dbReference type="AlphaFoldDB" id="A0A4P9USV3"/>
<name>A0A4P9USV3_METBY</name>
<evidence type="ECO:0000313" key="3">
    <source>
        <dbReference type="Proteomes" id="UP000305881"/>
    </source>
</evidence>
<feature type="region of interest" description="Disordered" evidence="1">
    <location>
        <begin position="105"/>
        <end position="126"/>
    </location>
</feature>
<evidence type="ECO:0000313" key="2">
    <source>
        <dbReference type="EMBL" id="QCW83630.1"/>
    </source>
</evidence>
<accession>A0A4P9USV3</accession>
<dbReference type="STRING" id="675511.GCA_000341735_04188"/>
<dbReference type="Proteomes" id="UP000305881">
    <property type="component" value="Chromosome"/>
</dbReference>
<keyword evidence="3" id="KW-1185">Reference proteome</keyword>
<reference evidence="3" key="1">
    <citation type="journal article" date="2019" name="J. Bacteriol.">
        <title>A Mutagenic Screen Identifies a TonB-Dependent Receptor Required for the Lanthanide Metal Switch in the Type I Methanotroph 'Methylotuvimicrobium buryatense' 5GB1C.</title>
        <authorList>
            <person name="Groom J.D."/>
            <person name="Ford S.M."/>
            <person name="Pesesky M.W."/>
            <person name="Lidstrom M.E."/>
        </authorList>
    </citation>
    <scope>NUCLEOTIDE SEQUENCE [LARGE SCALE GENOMIC DNA]</scope>
    <source>
        <strain evidence="3">5GB1C</strain>
    </source>
</reference>
<dbReference type="KEGG" id="mbur:EQU24_16325"/>
<evidence type="ECO:0008006" key="4">
    <source>
        <dbReference type="Google" id="ProtNLM"/>
    </source>
</evidence>
<organism evidence="2 3">
    <name type="scientific">Methylotuvimicrobium buryatense</name>
    <name type="common">Methylomicrobium buryatense</name>
    <dbReference type="NCBI Taxonomy" id="95641"/>
    <lineage>
        <taxon>Bacteria</taxon>
        <taxon>Pseudomonadati</taxon>
        <taxon>Pseudomonadota</taxon>
        <taxon>Gammaproteobacteria</taxon>
        <taxon>Methylococcales</taxon>
        <taxon>Methylococcaceae</taxon>
        <taxon>Methylotuvimicrobium</taxon>
    </lineage>
</organism>
<gene>
    <name evidence="2" type="ORF">EQU24_16325</name>
</gene>
<evidence type="ECO:0000256" key="1">
    <source>
        <dbReference type="SAM" id="MobiDB-lite"/>
    </source>
</evidence>
<dbReference type="EMBL" id="CP035467">
    <property type="protein sequence ID" value="QCW83630.1"/>
    <property type="molecule type" value="Genomic_DNA"/>
</dbReference>